<keyword evidence="1" id="KW-0472">Membrane</keyword>
<evidence type="ECO:0000313" key="3">
    <source>
        <dbReference type="Proteomes" id="UP001285908"/>
    </source>
</evidence>
<feature type="transmembrane region" description="Helical" evidence="1">
    <location>
        <begin position="37"/>
        <end position="60"/>
    </location>
</feature>
<reference evidence="2 3" key="1">
    <citation type="journal article" date="2023" name="Mol. Phylogenet. Evol.">
        <title>Genome-scale phylogeny and comparative genomics of the fungal order Sordariales.</title>
        <authorList>
            <person name="Hensen N."/>
            <person name="Bonometti L."/>
            <person name="Westerberg I."/>
            <person name="Brannstrom I.O."/>
            <person name="Guillou S."/>
            <person name="Cros-Aarteil S."/>
            <person name="Calhoun S."/>
            <person name="Haridas S."/>
            <person name="Kuo A."/>
            <person name="Mondo S."/>
            <person name="Pangilinan J."/>
            <person name="Riley R."/>
            <person name="LaButti K."/>
            <person name="Andreopoulos B."/>
            <person name="Lipzen A."/>
            <person name="Chen C."/>
            <person name="Yan M."/>
            <person name="Daum C."/>
            <person name="Ng V."/>
            <person name="Clum A."/>
            <person name="Steindorff A."/>
            <person name="Ohm R.A."/>
            <person name="Martin F."/>
            <person name="Silar P."/>
            <person name="Natvig D.O."/>
            <person name="Lalanne C."/>
            <person name="Gautier V."/>
            <person name="Ament-Velasquez S.L."/>
            <person name="Kruys A."/>
            <person name="Hutchinson M.I."/>
            <person name="Powell A.J."/>
            <person name="Barry K."/>
            <person name="Miller A.N."/>
            <person name="Grigoriev I.V."/>
            <person name="Debuchy R."/>
            <person name="Gladieux P."/>
            <person name="Hiltunen Thoren M."/>
            <person name="Johannesson H."/>
        </authorList>
    </citation>
    <scope>NUCLEOTIDE SEQUENCE [LARGE SCALE GENOMIC DNA]</scope>
    <source>
        <strain evidence="2 3">FGSC 10403</strain>
    </source>
</reference>
<dbReference type="EMBL" id="JAULSX010000003">
    <property type="protein sequence ID" value="KAK3494264.1"/>
    <property type="molecule type" value="Genomic_DNA"/>
</dbReference>
<keyword evidence="1" id="KW-0812">Transmembrane</keyword>
<dbReference type="RefSeq" id="XP_062693693.1">
    <property type="nucleotide sequence ID" value="XM_062836937.1"/>
</dbReference>
<evidence type="ECO:0000313" key="2">
    <source>
        <dbReference type="EMBL" id="KAK3494264.1"/>
    </source>
</evidence>
<dbReference type="AlphaFoldDB" id="A0AAJ0MS75"/>
<keyword evidence="3" id="KW-1185">Reference proteome</keyword>
<name>A0AAJ0MS75_9PEZI</name>
<sequence>MKARGSIRHGNHFSSCSLVCGGTLVLIRPMIYLPMYIQLLGLVFLSFCLSGRYRFGCLVFGGSFFRSSARAAINNLSCALQV</sequence>
<organism evidence="2 3">
    <name type="scientific">Neurospora hispaniola</name>
    <dbReference type="NCBI Taxonomy" id="588809"/>
    <lineage>
        <taxon>Eukaryota</taxon>
        <taxon>Fungi</taxon>
        <taxon>Dikarya</taxon>
        <taxon>Ascomycota</taxon>
        <taxon>Pezizomycotina</taxon>
        <taxon>Sordariomycetes</taxon>
        <taxon>Sordariomycetidae</taxon>
        <taxon>Sordariales</taxon>
        <taxon>Sordariaceae</taxon>
        <taxon>Neurospora</taxon>
    </lineage>
</organism>
<proteinExistence type="predicted"/>
<accession>A0AAJ0MS75</accession>
<gene>
    <name evidence="2" type="ORF">B0T23DRAFT_376161</name>
</gene>
<dbReference type="Proteomes" id="UP001285908">
    <property type="component" value="Unassembled WGS sequence"/>
</dbReference>
<keyword evidence="1" id="KW-1133">Transmembrane helix</keyword>
<dbReference type="GeneID" id="87874559"/>
<feature type="transmembrane region" description="Helical" evidence="1">
    <location>
        <begin position="12"/>
        <end position="31"/>
    </location>
</feature>
<evidence type="ECO:0000256" key="1">
    <source>
        <dbReference type="SAM" id="Phobius"/>
    </source>
</evidence>
<protein>
    <submittedName>
        <fullName evidence="2">Uncharacterized protein</fullName>
    </submittedName>
</protein>
<comment type="caution">
    <text evidence="2">The sequence shown here is derived from an EMBL/GenBank/DDBJ whole genome shotgun (WGS) entry which is preliminary data.</text>
</comment>